<feature type="signal peptide" evidence="1">
    <location>
        <begin position="1"/>
        <end position="19"/>
    </location>
</feature>
<evidence type="ECO:0008006" key="4">
    <source>
        <dbReference type="Google" id="ProtNLM"/>
    </source>
</evidence>
<keyword evidence="3" id="KW-1185">Reference proteome</keyword>
<dbReference type="Proteomes" id="UP000285211">
    <property type="component" value="Unassembled WGS sequence"/>
</dbReference>
<reference evidence="2 3" key="1">
    <citation type="submission" date="2019-01" db="EMBL/GenBank/DDBJ databases">
        <authorList>
            <person name="Chen W.-M."/>
        </authorList>
    </citation>
    <scope>NUCLEOTIDE SEQUENCE [LARGE SCALE GENOMIC DNA]</scope>
    <source>
        <strain evidence="2 3">BBQ-12</strain>
    </source>
</reference>
<dbReference type="PROSITE" id="PS51257">
    <property type="entry name" value="PROKAR_LIPOPROTEIN"/>
    <property type="match status" value="1"/>
</dbReference>
<dbReference type="RefSeq" id="WP_128195777.1">
    <property type="nucleotide sequence ID" value="NZ_SACJ01000007.1"/>
</dbReference>
<feature type="chain" id="PRO_5019057989" description="DUF1735 domain-containing protein" evidence="1">
    <location>
        <begin position="20"/>
        <end position="447"/>
    </location>
</feature>
<dbReference type="OrthoDB" id="1037481at2"/>
<dbReference type="EMBL" id="SACJ01000007">
    <property type="protein sequence ID" value="RVT74856.1"/>
    <property type="molecule type" value="Genomic_DNA"/>
</dbReference>
<sequence>MKKLKLLQLLILFSAFVGCENNDPEFPASDNPNMELATNEIYGGPNRKFEIKAALNDDIGLKTIEIRIPELDLIKTITFTKDPLVTEFDLNYKFLVPSDKAITEKFQIELILTDVSENVVTKNINLRLDGDFVAPKLTNIKPVNNSVVFKTSNTKVPVSFHAEDYTGIDNIVVSCPELGINDVVAVGGLKSYDYNKTFSIPSVLKSYDISITVKDNFLSPNQETTKVSFTVADGLTSMFLADVPVGSSLTNDAFGVPMLFHKKVGNVFTFKYYADSNNKKIFFLGQDVSFEPHTFGLSSTGTLQNSTTSNPIILPTKGYYEITVNPIDLVYTVTPYTPTSTPINLSTTPITICGNGIVNGGWDPNSTALAVSADPSNPYRLTREITLNGTTVAMTITGNGWYPFWRLDNFAVAPYLGGGNANYSGVAAGTYIFTLDTELERTTLVKK</sequence>
<name>A0A437KS51_9FLAO</name>
<accession>A0A437KS51</accession>
<evidence type="ECO:0000313" key="2">
    <source>
        <dbReference type="EMBL" id="RVT74856.1"/>
    </source>
</evidence>
<evidence type="ECO:0000313" key="3">
    <source>
        <dbReference type="Proteomes" id="UP000285211"/>
    </source>
</evidence>
<gene>
    <name evidence="2" type="ORF">EOD40_11815</name>
</gene>
<protein>
    <recommendedName>
        <fullName evidence="4">DUF1735 domain-containing protein</fullName>
    </recommendedName>
</protein>
<organism evidence="2 3">
    <name type="scientific">Flavobacterium sufflavum</name>
    <dbReference type="NCBI Taxonomy" id="1921138"/>
    <lineage>
        <taxon>Bacteria</taxon>
        <taxon>Pseudomonadati</taxon>
        <taxon>Bacteroidota</taxon>
        <taxon>Flavobacteriia</taxon>
        <taxon>Flavobacteriales</taxon>
        <taxon>Flavobacteriaceae</taxon>
        <taxon>Flavobacterium</taxon>
    </lineage>
</organism>
<dbReference type="AlphaFoldDB" id="A0A437KS51"/>
<keyword evidence="1" id="KW-0732">Signal</keyword>
<proteinExistence type="predicted"/>
<comment type="caution">
    <text evidence="2">The sequence shown here is derived from an EMBL/GenBank/DDBJ whole genome shotgun (WGS) entry which is preliminary data.</text>
</comment>
<evidence type="ECO:0000256" key="1">
    <source>
        <dbReference type="SAM" id="SignalP"/>
    </source>
</evidence>